<dbReference type="Pfam" id="PF17289">
    <property type="entry name" value="Terminase_6C"/>
    <property type="match status" value="1"/>
</dbReference>
<evidence type="ECO:0000313" key="3">
    <source>
        <dbReference type="EMBL" id="PCI78518.1"/>
    </source>
</evidence>
<name>A0A2A4X7B5_UNCAE</name>
<dbReference type="Proteomes" id="UP000218775">
    <property type="component" value="Unassembled WGS sequence"/>
</dbReference>
<dbReference type="Gene3D" id="3.30.420.280">
    <property type="match status" value="1"/>
</dbReference>
<evidence type="ECO:0000256" key="1">
    <source>
        <dbReference type="ARBA" id="ARBA00022612"/>
    </source>
</evidence>
<sequence length="469" mass="53931">MSNSLPATDYAEILQEAAYRYHQERFLYYEPHQKQIAFHKAGTKAKERLFLAGNRTGKTYCGVMEVSMHLTGNYPEWWNGYRYKEPIEAWAAGVTNAETRQVLERSYVGDAGCDGAIAAHLILSQEKQQHLYHIQHSSGGISQIRFKSYEQGRKAFQGAKINVVHLDEEPPREIYIESLMRTMETKSGKHGMVLLTMTPLMGLTDMVLQFYQDKEEGKVEDKKFYIQASWEDNIHLKEDEKVTILNALKPHEKEAREKGIPSLGMGLVYPVSESNLICDPFKFPEFWPKVYGLDFGWNPSPTAVLFAAHDRDNDIVYLYDEYSDTEKTPAEHIYQLSQKGYNIANLVGVYDPAGKISSQQDGQNLVEIYRQGGVHFLHKADNSREKGLMAVLERMHSGRLKIFKTCTKTLKELRMYTRDENGIPKKGNDHFMDAMRYIVISGLKYAVDRVRINDLDPPIYRGQHSWMAY</sequence>
<dbReference type="Pfam" id="PF03237">
    <property type="entry name" value="Terminase_6N"/>
    <property type="match status" value="1"/>
</dbReference>
<dbReference type="InterPro" id="IPR027417">
    <property type="entry name" value="P-loop_NTPase"/>
</dbReference>
<protein>
    <recommendedName>
        <fullName evidence="2">Terminase large subunit gp17-like C-terminal domain-containing protein</fullName>
    </recommendedName>
</protein>
<dbReference type="EMBL" id="NVUK01000004">
    <property type="protein sequence ID" value="PCI78518.1"/>
    <property type="molecule type" value="Genomic_DNA"/>
</dbReference>
<keyword evidence="1" id="KW-1188">Viral release from host cell</keyword>
<accession>A0A2A4X7B5</accession>
<dbReference type="AlphaFoldDB" id="A0A2A4X7B5"/>
<dbReference type="InterPro" id="IPR035421">
    <property type="entry name" value="Terminase_6C"/>
</dbReference>
<gene>
    <name evidence="3" type="ORF">COB21_00525</name>
</gene>
<feature type="domain" description="Terminase large subunit gp17-like C-terminal" evidence="2">
    <location>
        <begin position="292"/>
        <end position="439"/>
    </location>
</feature>
<organism evidence="3 4">
    <name type="scientific">Aerophobetes bacterium</name>
    <dbReference type="NCBI Taxonomy" id="2030807"/>
    <lineage>
        <taxon>Bacteria</taxon>
        <taxon>Candidatus Aerophobota</taxon>
    </lineage>
</organism>
<reference evidence="4" key="1">
    <citation type="submission" date="2017-08" db="EMBL/GenBank/DDBJ databases">
        <title>A dynamic microbial community with high functional redundancy inhabits the cold, oxic subseafloor aquifer.</title>
        <authorList>
            <person name="Tully B.J."/>
            <person name="Wheat C.G."/>
            <person name="Glazer B.T."/>
            <person name="Huber J.A."/>
        </authorList>
    </citation>
    <scope>NUCLEOTIDE SEQUENCE [LARGE SCALE GENOMIC DNA]</scope>
</reference>
<dbReference type="Gene3D" id="3.40.50.300">
    <property type="entry name" value="P-loop containing nucleotide triphosphate hydrolases"/>
    <property type="match status" value="1"/>
</dbReference>
<proteinExistence type="predicted"/>
<evidence type="ECO:0000259" key="2">
    <source>
        <dbReference type="Pfam" id="PF17289"/>
    </source>
</evidence>
<evidence type="ECO:0000313" key="4">
    <source>
        <dbReference type="Proteomes" id="UP000218775"/>
    </source>
</evidence>
<comment type="caution">
    <text evidence="3">The sequence shown here is derived from an EMBL/GenBank/DDBJ whole genome shotgun (WGS) entry which is preliminary data.</text>
</comment>